<keyword evidence="3 6" id="KW-0812">Transmembrane</keyword>
<evidence type="ECO:0000256" key="6">
    <source>
        <dbReference type="PROSITE-ProRule" id="PRU00282"/>
    </source>
</evidence>
<gene>
    <name evidence="8" type="ORF">OTU49_001564</name>
</gene>
<dbReference type="InterPro" id="IPR023395">
    <property type="entry name" value="MCP_dom_sf"/>
</dbReference>
<feature type="repeat" description="Solcar" evidence="6">
    <location>
        <begin position="1"/>
        <end position="55"/>
    </location>
</feature>
<evidence type="ECO:0000256" key="3">
    <source>
        <dbReference type="ARBA" id="ARBA00022692"/>
    </source>
</evidence>
<keyword evidence="7" id="KW-0813">Transport</keyword>
<evidence type="ECO:0000313" key="9">
    <source>
        <dbReference type="Proteomes" id="UP001445076"/>
    </source>
</evidence>
<keyword evidence="9" id="KW-1185">Reference proteome</keyword>
<dbReference type="Pfam" id="PF00153">
    <property type="entry name" value="Mito_carr"/>
    <property type="match status" value="2"/>
</dbReference>
<evidence type="ECO:0000256" key="7">
    <source>
        <dbReference type="RuleBase" id="RU000488"/>
    </source>
</evidence>
<dbReference type="Gene3D" id="1.50.40.10">
    <property type="entry name" value="Mitochondrial carrier domain"/>
    <property type="match status" value="1"/>
</dbReference>
<reference evidence="8 9" key="1">
    <citation type="journal article" date="2024" name="BMC Genomics">
        <title>Genome assembly of redclaw crayfish (Cherax quadricarinatus) provides insights into its immune adaptation and hypoxia tolerance.</title>
        <authorList>
            <person name="Liu Z."/>
            <person name="Zheng J."/>
            <person name="Li H."/>
            <person name="Fang K."/>
            <person name="Wang S."/>
            <person name="He J."/>
            <person name="Zhou D."/>
            <person name="Weng S."/>
            <person name="Chi M."/>
            <person name="Gu Z."/>
            <person name="He J."/>
            <person name="Li F."/>
            <person name="Wang M."/>
        </authorList>
    </citation>
    <scope>NUCLEOTIDE SEQUENCE [LARGE SCALE GENOMIC DNA]</scope>
    <source>
        <strain evidence="8">ZL_2023a</strain>
    </source>
</reference>
<dbReference type="Proteomes" id="UP001445076">
    <property type="component" value="Unassembled WGS sequence"/>
</dbReference>
<evidence type="ECO:0000313" key="8">
    <source>
        <dbReference type="EMBL" id="KAK8743151.1"/>
    </source>
</evidence>
<protein>
    <submittedName>
        <fullName evidence="8">Uncharacterized protein</fullName>
    </submittedName>
</protein>
<feature type="non-terminal residue" evidence="8">
    <location>
        <position position="1"/>
    </location>
</feature>
<sequence length="119" mass="13048">AHNKHYKNDGVLSGLRNIVARESVWALYKGNGAQMVRIFPYASTQFTSFELYKKVLNSIWGNNKYLSKGTSAVAGSLAGVTAVFLTYPLDTIRARLAFQVSGEHVYTGIVNAAVTIFKS</sequence>
<name>A0AAW0XVE3_CHEQU</name>
<proteinExistence type="inferred from homology"/>
<dbReference type="InterPro" id="IPR018108">
    <property type="entry name" value="MCP_transmembrane"/>
</dbReference>
<evidence type="ECO:0000256" key="1">
    <source>
        <dbReference type="ARBA" id="ARBA00004141"/>
    </source>
</evidence>
<dbReference type="PANTHER" id="PTHR24089">
    <property type="entry name" value="SOLUTE CARRIER FAMILY 25"/>
    <property type="match status" value="1"/>
</dbReference>
<feature type="non-terminal residue" evidence="8">
    <location>
        <position position="119"/>
    </location>
</feature>
<organism evidence="8 9">
    <name type="scientific">Cherax quadricarinatus</name>
    <name type="common">Australian red claw crayfish</name>
    <dbReference type="NCBI Taxonomy" id="27406"/>
    <lineage>
        <taxon>Eukaryota</taxon>
        <taxon>Metazoa</taxon>
        <taxon>Ecdysozoa</taxon>
        <taxon>Arthropoda</taxon>
        <taxon>Crustacea</taxon>
        <taxon>Multicrustacea</taxon>
        <taxon>Malacostraca</taxon>
        <taxon>Eumalacostraca</taxon>
        <taxon>Eucarida</taxon>
        <taxon>Decapoda</taxon>
        <taxon>Pleocyemata</taxon>
        <taxon>Astacidea</taxon>
        <taxon>Parastacoidea</taxon>
        <taxon>Parastacidae</taxon>
        <taxon>Cherax</taxon>
    </lineage>
</organism>
<dbReference type="SUPFAM" id="SSF103506">
    <property type="entry name" value="Mitochondrial carrier"/>
    <property type="match status" value="1"/>
</dbReference>
<dbReference type="GO" id="GO:0016020">
    <property type="term" value="C:membrane"/>
    <property type="evidence" value="ECO:0007669"/>
    <property type="project" value="UniProtKB-SubCell"/>
</dbReference>
<accession>A0AAW0XVE3</accession>
<dbReference type="EMBL" id="JARKIK010000026">
    <property type="protein sequence ID" value="KAK8743151.1"/>
    <property type="molecule type" value="Genomic_DNA"/>
</dbReference>
<dbReference type="AlphaFoldDB" id="A0AAW0XVE3"/>
<feature type="repeat" description="Solcar" evidence="6">
    <location>
        <begin position="66"/>
        <end position="119"/>
    </location>
</feature>
<keyword evidence="5 6" id="KW-0472">Membrane</keyword>
<keyword evidence="4" id="KW-0677">Repeat</keyword>
<evidence type="ECO:0000256" key="2">
    <source>
        <dbReference type="ARBA" id="ARBA00006375"/>
    </source>
</evidence>
<comment type="similarity">
    <text evidence="2 7">Belongs to the mitochondrial carrier (TC 2.A.29) family.</text>
</comment>
<comment type="caution">
    <text evidence="8">The sequence shown here is derived from an EMBL/GenBank/DDBJ whole genome shotgun (WGS) entry which is preliminary data.</text>
</comment>
<evidence type="ECO:0000256" key="4">
    <source>
        <dbReference type="ARBA" id="ARBA00022737"/>
    </source>
</evidence>
<comment type="subcellular location">
    <subcellularLocation>
        <location evidence="1">Membrane</location>
        <topology evidence="1">Multi-pass membrane protein</topology>
    </subcellularLocation>
</comment>
<evidence type="ECO:0000256" key="5">
    <source>
        <dbReference type="ARBA" id="ARBA00023136"/>
    </source>
</evidence>
<dbReference type="PROSITE" id="PS50920">
    <property type="entry name" value="SOLCAR"/>
    <property type="match status" value="2"/>
</dbReference>